<organism evidence="1 2">
    <name type="scientific">Araneus ventricosus</name>
    <name type="common">Orbweaver spider</name>
    <name type="synonym">Epeira ventricosa</name>
    <dbReference type="NCBI Taxonomy" id="182803"/>
    <lineage>
        <taxon>Eukaryota</taxon>
        <taxon>Metazoa</taxon>
        <taxon>Ecdysozoa</taxon>
        <taxon>Arthropoda</taxon>
        <taxon>Chelicerata</taxon>
        <taxon>Arachnida</taxon>
        <taxon>Araneae</taxon>
        <taxon>Araneomorphae</taxon>
        <taxon>Entelegynae</taxon>
        <taxon>Araneoidea</taxon>
        <taxon>Araneidae</taxon>
        <taxon>Araneus</taxon>
    </lineage>
</organism>
<dbReference type="OrthoDB" id="6485787at2759"/>
<sequence>MPRVSNCLPLLGSVVGGAIGTRIFTYLCMGRRKDYPLSGHRSEISFDSFFILKRCSDNENFHKVPPFVVAKALSASVGKVKTTRKLRSGDLLVKVSSPKQAKKIMKLKSLSSIPISVQPHGMLNSSKVVISVGEIFNDTVKHILEELRPQSVTQIQRISIRKNGKLVNPSYHSI</sequence>
<dbReference type="AlphaFoldDB" id="A0A4Y2E7F2"/>
<evidence type="ECO:0000313" key="2">
    <source>
        <dbReference type="Proteomes" id="UP000499080"/>
    </source>
</evidence>
<keyword evidence="2" id="KW-1185">Reference proteome</keyword>
<gene>
    <name evidence="1" type="ORF">AVEN_96640_1</name>
</gene>
<dbReference type="Proteomes" id="UP000499080">
    <property type="component" value="Unassembled WGS sequence"/>
</dbReference>
<dbReference type="EMBL" id="BGPR01000531">
    <property type="protein sequence ID" value="GBM25050.1"/>
    <property type="molecule type" value="Genomic_DNA"/>
</dbReference>
<protein>
    <submittedName>
        <fullName evidence="1">Uncharacterized protein</fullName>
    </submittedName>
</protein>
<evidence type="ECO:0000313" key="1">
    <source>
        <dbReference type="EMBL" id="GBM25050.1"/>
    </source>
</evidence>
<reference evidence="1 2" key="1">
    <citation type="journal article" date="2019" name="Sci. Rep.">
        <title>Orb-weaving spider Araneus ventricosus genome elucidates the spidroin gene catalogue.</title>
        <authorList>
            <person name="Kono N."/>
            <person name="Nakamura H."/>
            <person name="Ohtoshi R."/>
            <person name="Moran D.A.P."/>
            <person name="Shinohara A."/>
            <person name="Yoshida Y."/>
            <person name="Fujiwara M."/>
            <person name="Mori M."/>
            <person name="Tomita M."/>
            <person name="Arakawa K."/>
        </authorList>
    </citation>
    <scope>NUCLEOTIDE SEQUENCE [LARGE SCALE GENOMIC DNA]</scope>
</reference>
<accession>A0A4Y2E7F2</accession>
<comment type="caution">
    <text evidence="1">The sequence shown here is derived from an EMBL/GenBank/DDBJ whole genome shotgun (WGS) entry which is preliminary data.</text>
</comment>
<name>A0A4Y2E7F2_ARAVE</name>
<proteinExistence type="predicted"/>